<dbReference type="Gene3D" id="2.130.10.10">
    <property type="entry name" value="YVTN repeat-like/Quinoprotein amine dehydrogenase"/>
    <property type="match status" value="1"/>
</dbReference>
<organism evidence="2 3">
    <name type="scientific">Salipiger marinus</name>
    <dbReference type="NCBI Taxonomy" id="555512"/>
    <lineage>
        <taxon>Bacteria</taxon>
        <taxon>Pseudomonadati</taxon>
        <taxon>Pseudomonadota</taxon>
        <taxon>Alphaproteobacteria</taxon>
        <taxon>Rhodobacterales</taxon>
        <taxon>Roseobacteraceae</taxon>
        <taxon>Salipiger</taxon>
    </lineage>
</organism>
<dbReference type="PANTHER" id="PTHR47197">
    <property type="entry name" value="PROTEIN NIRF"/>
    <property type="match status" value="1"/>
</dbReference>
<feature type="chain" id="PRO_5011484013" evidence="1">
    <location>
        <begin position="27"/>
        <end position="459"/>
    </location>
</feature>
<evidence type="ECO:0000256" key="1">
    <source>
        <dbReference type="SAM" id="SignalP"/>
    </source>
</evidence>
<dbReference type="InterPro" id="IPR011048">
    <property type="entry name" value="Haem_d1_sf"/>
</dbReference>
<accession>A0A1G8PIC0</accession>
<dbReference type="PANTHER" id="PTHR47197:SF3">
    <property type="entry name" value="DIHYDRO-HEME D1 DEHYDROGENASE"/>
    <property type="match status" value="1"/>
</dbReference>
<reference evidence="2 3" key="1">
    <citation type="submission" date="2016-10" db="EMBL/GenBank/DDBJ databases">
        <authorList>
            <person name="de Groot N.N."/>
        </authorList>
    </citation>
    <scope>NUCLEOTIDE SEQUENCE [LARGE SCALE GENOMIC DNA]</scope>
    <source>
        <strain evidence="2 3">DSM 26424</strain>
    </source>
</reference>
<evidence type="ECO:0000313" key="3">
    <source>
        <dbReference type="Proteomes" id="UP000199093"/>
    </source>
</evidence>
<dbReference type="EMBL" id="FNEJ01000012">
    <property type="protein sequence ID" value="SDI91570.1"/>
    <property type="molecule type" value="Genomic_DNA"/>
</dbReference>
<dbReference type="Proteomes" id="UP000199093">
    <property type="component" value="Unassembled WGS sequence"/>
</dbReference>
<dbReference type="InterPro" id="IPR051200">
    <property type="entry name" value="Host-pathogen_enzymatic-act"/>
</dbReference>
<dbReference type="AlphaFoldDB" id="A0A1G8PIC0"/>
<sequence length="459" mass="47062">MSLSMAFRSGVCGLALGALLASTALADPFTDLARGFAGELAASGENRAPIVPGSTAIVSGEGFAPGQQVVLRQNGIALNDGAAVTADAEGKFSTTVAIPEGTEPGLYPVVAEVSGPAYASTFELKVSPDLPESGSFDVTQRKLPRGLYQVAVTPEALYVTAAVGRPPVKDSTLLKLDPQTLDTLAEITPAAAPARADGSEGGVFAVYGVGVDQQNGRVWVTNTRQDTVAVYSAEDLSLVKQFDVDAVPHPRDAVAMGGRVYVSATFEPVVHVFDGATMEELAPITLTSGKRREDFASATLHVDEASNQLFVVSLGTDEVAVVDLDSGEQTAVYPLPGSKSTIGVGFDPDTGRIFTAAQGSDNVTILDAESGEVVADVAVGANPLNVVYDTQSDLAWVSVRGSGTLVALTAEGEIVGNLPVGPLANHAALDGAGGVYVVNKSRGAEDPSGDQISHVVPKG</sequence>
<protein>
    <submittedName>
        <fullName evidence="2">40-residue YVTN family beta-propeller repeat-containing protein</fullName>
    </submittedName>
</protein>
<keyword evidence="1" id="KW-0732">Signal</keyword>
<dbReference type="OrthoDB" id="7197435at2"/>
<dbReference type="NCBIfam" id="TIGR02276">
    <property type="entry name" value="beta_rpt_yvtn"/>
    <property type="match status" value="1"/>
</dbReference>
<feature type="signal peptide" evidence="1">
    <location>
        <begin position="1"/>
        <end position="26"/>
    </location>
</feature>
<dbReference type="RefSeq" id="WP_089848411.1">
    <property type="nucleotide sequence ID" value="NZ_FNEJ01000012.1"/>
</dbReference>
<dbReference type="STRING" id="555512.SAMN04487993_1012124"/>
<dbReference type="InterPro" id="IPR011964">
    <property type="entry name" value="YVTN_b-propeller_repeat"/>
</dbReference>
<dbReference type="SUPFAM" id="SSF51004">
    <property type="entry name" value="C-terminal (heme d1) domain of cytochrome cd1-nitrite reductase"/>
    <property type="match status" value="1"/>
</dbReference>
<gene>
    <name evidence="2" type="ORF">SAMN04487993_1012124</name>
</gene>
<evidence type="ECO:0000313" key="2">
    <source>
        <dbReference type="EMBL" id="SDI91570.1"/>
    </source>
</evidence>
<dbReference type="InterPro" id="IPR015943">
    <property type="entry name" value="WD40/YVTN_repeat-like_dom_sf"/>
</dbReference>
<name>A0A1G8PIC0_9RHOB</name>
<keyword evidence="3" id="KW-1185">Reference proteome</keyword>
<proteinExistence type="predicted"/>